<proteinExistence type="predicted"/>
<name>A0A4Y9YDT7_9APHY</name>
<evidence type="ECO:0000313" key="1">
    <source>
        <dbReference type="EMBL" id="TFY60180.1"/>
    </source>
</evidence>
<evidence type="ECO:0000313" key="2">
    <source>
        <dbReference type="Proteomes" id="UP000298390"/>
    </source>
</evidence>
<dbReference type="AlphaFoldDB" id="A0A4Y9YDT7"/>
<comment type="caution">
    <text evidence="1">The sequence shown here is derived from an EMBL/GenBank/DDBJ whole genome shotgun (WGS) entry which is preliminary data.</text>
</comment>
<reference evidence="1 2" key="1">
    <citation type="submission" date="2019-01" db="EMBL/GenBank/DDBJ databases">
        <title>Genome sequencing of the rare red list fungi Fomitopsis rosea.</title>
        <authorList>
            <person name="Buettner E."/>
            <person name="Kellner H."/>
        </authorList>
    </citation>
    <scope>NUCLEOTIDE SEQUENCE [LARGE SCALE GENOMIC DNA]</scope>
    <source>
        <strain evidence="1 2">DSM 105464</strain>
    </source>
</reference>
<dbReference type="Proteomes" id="UP000298390">
    <property type="component" value="Unassembled WGS sequence"/>
</dbReference>
<accession>A0A4Y9YDT7</accession>
<protein>
    <submittedName>
        <fullName evidence="1">Uncharacterized protein</fullName>
    </submittedName>
</protein>
<sequence>MQVLRRYARSLHAHRLYLLEASLWGNALRQIEDVILTSGLGGAYPFLLRRGAEAGEDLHALREELVGRVEGAEARCFSAGAETGAITNTGAPQASTSTSQALSGEWVWEEMVGSWVQKSPVVEPAPKRRKLHHPKPLPAIDLHAPPQAALAVHEEEASGRAQATSFRASSDVLGGRARLASRRLRWLRVRPAIAMPPEQEARPAAEPPTQL</sequence>
<gene>
    <name evidence="1" type="ORF">EVJ58_g5308</name>
</gene>
<dbReference type="EMBL" id="SEKV01000267">
    <property type="protein sequence ID" value="TFY60180.1"/>
    <property type="molecule type" value="Genomic_DNA"/>
</dbReference>
<organism evidence="1 2">
    <name type="scientific">Rhodofomes roseus</name>
    <dbReference type="NCBI Taxonomy" id="34475"/>
    <lineage>
        <taxon>Eukaryota</taxon>
        <taxon>Fungi</taxon>
        <taxon>Dikarya</taxon>
        <taxon>Basidiomycota</taxon>
        <taxon>Agaricomycotina</taxon>
        <taxon>Agaricomycetes</taxon>
        <taxon>Polyporales</taxon>
        <taxon>Rhodofomes</taxon>
    </lineage>
</organism>